<organism evidence="1 2">
    <name type="scientific">Cyclobacterium xiamenense</name>
    <dbReference type="NCBI Taxonomy" id="1297121"/>
    <lineage>
        <taxon>Bacteria</taxon>
        <taxon>Pseudomonadati</taxon>
        <taxon>Bacteroidota</taxon>
        <taxon>Cytophagia</taxon>
        <taxon>Cytophagales</taxon>
        <taxon>Cyclobacteriaceae</taxon>
        <taxon>Cyclobacterium</taxon>
    </lineage>
</organism>
<proteinExistence type="predicted"/>
<evidence type="ECO:0000313" key="1">
    <source>
        <dbReference type="EMBL" id="SEJ70587.1"/>
    </source>
</evidence>
<sequence length="50" mass="5735">MRKTGQDSLASFQVASAKSRPELWVVSSYVPLFLGKQWIKFRISFTESLL</sequence>
<keyword evidence="2" id="KW-1185">Reference proteome</keyword>
<reference evidence="2" key="1">
    <citation type="submission" date="2016-10" db="EMBL/GenBank/DDBJ databases">
        <authorList>
            <person name="Varghese N."/>
            <person name="Submissions S."/>
        </authorList>
    </citation>
    <scope>NUCLEOTIDE SEQUENCE [LARGE SCALE GENOMIC DNA]</scope>
    <source>
        <strain evidence="2">IBRC-M 10761</strain>
    </source>
</reference>
<protein>
    <submittedName>
        <fullName evidence="1">Uncharacterized protein</fullName>
    </submittedName>
</protein>
<dbReference type="AlphaFoldDB" id="A0A1H7B2V4"/>
<name>A0A1H7B2V4_9BACT</name>
<accession>A0A1H7B2V4</accession>
<dbReference type="Proteomes" id="UP000199403">
    <property type="component" value="Unassembled WGS sequence"/>
</dbReference>
<dbReference type="EMBL" id="FNZH01000009">
    <property type="protein sequence ID" value="SEJ70587.1"/>
    <property type="molecule type" value="Genomic_DNA"/>
</dbReference>
<dbReference type="STRING" id="1416801.SAMN05192553_10924"/>
<gene>
    <name evidence="1" type="ORF">SAMN05192553_10924</name>
</gene>
<evidence type="ECO:0000313" key="2">
    <source>
        <dbReference type="Proteomes" id="UP000199403"/>
    </source>
</evidence>